<sequence>MPDHLPLPVPDLADKAKPHGTDLTEEQRELYDAVLKHFDAEDCMLPGVSSDEEGRLTEAEKFWLTYECLLRYLRAVKWHSADAAIKRLEATLKWRREFGWYDKITAEHVEPEGVTGKANVFGFDVDGRPAMYLTPSKQNTEESVRQVEFTFFVVEMAIFLMEPGVETLAIMIDFGDRGKSPSMHQSRTVLDILQSHYPERLGRAIVINVPFIVNIFLKLILPFVDPVTREKVHFNPRVVEDQLFTADQLIQRYGGDREFEYVHEEYWPALLKMAEERKSRWMQRWKEMGGRVGLKEWDYKVGETASRAEKVSAPAEESRISDTATSEKVNTMVEEVPVADLSVQYVAA</sequence>
<comment type="caution">
    <text evidence="2">The sequence shown here is derived from an EMBL/GenBank/DDBJ whole genome shotgun (WGS) entry which is preliminary data.</text>
</comment>
<dbReference type="SMART" id="SM00516">
    <property type="entry name" value="SEC14"/>
    <property type="match status" value="1"/>
</dbReference>
<dbReference type="InterPro" id="IPR036865">
    <property type="entry name" value="CRAL-TRIO_dom_sf"/>
</dbReference>
<dbReference type="InterPro" id="IPR001251">
    <property type="entry name" value="CRAL-TRIO_dom"/>
</dbReference>
<organism evidence="2 3">
    <name type="scientific">Antrodiella citrinella</name>
    <dbReference type="NCBI Taxonomy" id="2447956"/>
    <lineage>
        <taxon>Eukaryota</taxon>
        <taxon>Fungi</taxon>
        <taxon>Dikarya</taxon>
        <taxon>Basidiomycota</taxon>
        <taxon>Agaricomycotina</taxon>
        <taxon>Agaricomycetes</taxon>
        <taxon>Polyporales</taxon>
        <taxon>Steccherinaceae</taxon>
        <taxon>Antrodiella</taxon>
    </lineage>
</organism>
<protein>
    <recommendedName>
        <fullName evidence="1">CRAL-TRIO domain-containing protein</fullName>
    </recommendedName>
</protein>
<dbReference type="InterPro" id="IPR052578">
    <property type="entry name" value="PI_Transfer_CRAL-TRIO"/>
</dbReference>
<dbReference type="PROSITE" id="PS50191">
    <property type="entry name" value="CRAL_TRIO"/>
    <property type="match status" value="1"/>
</dbReference>
<dbReference type="Pfam" id="PF00650">
    <property type="entry name" value="CRAL_TRIO"/>
    <property type="match status" value="1"/>
</dbReference>
<dbReference type="PANTHER" id="PTHR45824:SF29">
    <property type="entry name" value="GH16843P"/>
    <property type="match status" value="1"/>
</dbReference>
<gene>
    <name evidence="2" type="ORF">EUX98_g6573</name>
</gene>
<reference evidence="2 3" key="1">
    <citation type="submission" date="2019-02" db="EMBL/GenBank/DDBJ databases">
        <title>Genome sequencing of the rare red list fungi Antrodiella citrinella (Flaviporus citrinellus).</title>
        <authorList>
            <person name="Buettner E."/>
            <person name="Kellner H."/>
        </authorList>
    </citation>
    <scope>NUCLEOTIDE SEQUENCE [LARGE SCALE GENOMIC DNA]</scope>
    <source>
        <strain evidence="2 3">DSM 108506</strain>
    </source>
</reference>
<evidence type="ECO:0000313" key="2">
    <source>
        <dbReference type="EMBL" id="THH27619.1"/>
    </source>
</evidence>
<dbReference type="InterPro" id="IPR036273">
    <property type="entry name" value="CRAL/TRIO_N_dom_sf"/>
</dbReference>
<dbReference type="OrthoDB" id="75724at2759"/>
<dbReference type="PANTHER" id="PTHR45824">
    <property type="entry name" value="GH16843P"/>
    <property type="match status" value="1"/>
</dbReference>
<dbReference type="AlphaFoldDB" id="A0A4S4MNY8"/>
<keyword evidence="3" id="KW-1185">Reference proteome</keyword>
<dbReference type="Proteomes" id="UP000308730">
    <property type="component" value="Unassembled WGS sequence"/>
</dbReference>
<evidence type="ECO:0000259" key="1">
    <source>
        <dbReference type="PROSITE" id="PS50191"/>
    </source>
</evidence>
<dbReference type="InterPro" id="IPR011074">
    <property type="entry name" value="CRAL/TRIO_N_dom"/>
</dbReference>
<dbReference type="SUPFAM" id="SSF52087">
    <property type="entry name" value="CRAL/TRIO domain"/>
    <property type="match status" value="1"/>
</dbReference>
<evidence type="ECO:0000313" key="3">
    <source>
        <dbReference type="Proteomes" id="UP000308730"/>
    </source>
</evidence>
<dbReference type="Gene3D" id="3.40.525.10">
    <property type="entry name" value="CRAL-TRIO lipid binding domain"/>
    <property type="match status" value="1"/>
</dbReference>
<feature type="domain" description="CRAL-TRIO" evidence="1">
    <location>
        <begin position="102"/>
        <end position="261"/>
    </location>
</feature>
<dbReference type="CDD" id="cd00170">
    <property type="entry name" value="SEC14"/>
    <property type="match status" value="1"/>
</dbReference>
<dbReference type="Pfam" id="PF03765">
    <property type="entry name" value="CRAL_TRIO_N"/>
    <property type="match status" value="1"/>
</dbReference>
<dbReference type="SUPFAM" id="SSF46938">
    <property type="entry name" value="CRAL/TRIO N-terminal domain"/>
    <property type="match status" value="1"/>
</dbReference>
<dbReference type="EMBL" id="SGPM01000238">
    <property type="protein sequence ID" value="THH27619.1"/>
    <property type="molecule type" value="Genomic_DNA"/>
</dbReference>
<dbReference type="GO" id="GO:0008526">
    <property type="term" value="F:phosphatidylinositol transfer activity"/>
    <property type="evidence" value="ECO:0007669"/>
    <property type="project" value="TreeGrafter"/>
</dbReference>
<name>A0A4S4MNY8_9APHY</name>
<proteinExistence type="predicted"/>
<accession>A0A4S4MNY8</accession>